<evidence type="ECO:0000256" key="1">
    <source>
        <dbReference type="ARBA" id="ARBA00004651"/>
    </source>
</evidence>
<dbReference type="NCBIfam" id="NF041503">
    <property type="entry name" value="WZX_like"/>
    <property type="match status" value="1"/>
</dbReference>
<gene>
    <name evidence="7" type="ORF">ITX56_02180</name>
</gene>
<name>A0ABS7RQL6_9ENTR</name>
<feature type="transmembrane region" description="Helical" evidence="6">
    <location>
        <begin position="106"/>
        <end position="129"/>
    </location>
</feature>
<evidence type="ECO:0000256" key="4">
    <source>
        <dbReference type="ARBA" id="ARBA00022989"/>
    </source>
</evidence>
<dbReference type="RefSeq" id="WP_223073791.1">
    <property type="nucleotide sequence ID" value="NZ_JADMNK010000001.1"/>
</dbReference>
<evidence type="ECO:0000313" key="8">
    <source>
        <dbReference type="Proteomes" id="UP000706580"/>
    </source>
</evidence>
<dbReference type="PANTHER" id="PTHR30250">
    <property type="entry name" value="PST FAMILY PREDICTED COLANIC ACID TRANSPORTER"/>
    <property type="match status" value="1"/>
</dbReference>
<comment type="caution">
    <text evidence="7">The sequence shown here is derived from an EMBL/GenBank/DDBJ whole genome shotgun (WGS) entry which is preliminary data.</text>
</comment>
<feature type="transmembrane region" description="Helical" evidence="6">
    <location>
        <begin position="12"/>
        <end position="35"/>
    </location>
</feature>
<keyword evidence="2" id="KW-1003">Cell membrane</keyword>
<protein>
    <recommendedName>
        <fullName evidence="9">Polysaccharide biosynthesis protein</fullName>
    </recommendedName>
</protein>
<feature type="transmembrane region" description="Helical" evidence="6">
    <location>
        <begin position="249"/>
        <end position="271"/>
    </location>
</feature>
<dbReference type="Proteomes" id="UP000706580">
    <property type="component" value="Unassembled WGS sequence"/>
</dbReference>
<feature type="transmembrane region" description="Helical" evidence="6">
    <location>
        <begin position="170"/>
        <end position="191"/>
    </location>
</feature>
<dbReference type="InterPro" id="IPR050833">
    <property type="entry name" value="Poly_Biosynth_Transport"/>
</dbReference>
<accession>A0ABS7RQL6</accession>
<keyword evidence="3 6" id="KW-0812">Transmembrane</keyword>
<evidence type="ECO:0000256" key="6">
    <source>
        <dbReference type="SAM" id="Phobius"/>
    </source>
</evidence>
<sequence>MKHVVRKKDVLWGYLSQFLSIASSLLLLPFILRFLGQEEIGLWYVFVALAGLVQLLEFGLLPTVSRFISYVYSGAKDISYNKTPKCTDEQINPELLNNLIIAARQIYFKITGLALVGILLFGNIYLYTLHTTLDYIYVMSCWTLYGISICIQLYFGYYNSILKGRGDQTVLNKVIVLTKSVLLAVSIPLLISGQGLISLAIGSVFAVIIDRWIITKCVYNNDHYIVKNYIPIEVSKELKKIVWQSAKDMGIVQLGNFLCVRGSVLIVSSFIGLKAAAAYGLTVQVTMVIVIVASMLFGLNLPRMTSEQALQKYSSVKRLFKKSLLTANVIYIISAFSLVLLGNFLLKYITQQTQFLPTEMLVLYLVCGLLEMNYSLCTSYLTTKNQIPFVKSMIITGISIILLSFVATYYVKAGLLGVILSQLFVQSLYNNWKWPLTVYQDLRNVNS</sequence>
<evidence type="ECO:0008006" key="9">
    <source>
        <dbReference type="Google" id="ProtNLM"/>
    </source>
</evidence>
<feature type="transmembrane region" description="Helical" evidence="6">
    <location>
        <begin position="323"/>
        <end position="349"/>
    </location>
</feature>
<dbReference type="InterPro" id="IPR048122">
    <property type="entry name" value="WZX-like"/>
</dbReference>
<dbReference type="EMBL" id="JADMNK010000001">
    <property type="protein sequence ID" value="MBZ0056640.1"/>
    <property type="molecule type" value="Genomic_DNA"/>
</dbReference>
<evidence type="ECO:0000313" key="7">
    <source>
        <dbReference type="EMBL" id="MBZ0056640.1"/>
    </source>
</evidence>
<reference evidence="7 8" key="1">
    <citation type="submission" date="2020-11" db="EMBL/GenBank/DDBJ databases">
        <title>Draft Genome of Enterobacter sp. strain EMC7.</title>
        <authorList>
            <person name="Barman P."/>
            <person name="Sinha S."/>
            <person name="Sen S."/>
            <person name="Chakraborty R."/>
        </authorList>
    </citation>
    <scope>NUCLEOTIDE SEQUENCE [LARGE SCALE GENOMIC DNA]</scope>
    <source>
        <strain evidence="7 8">EMC7</strain>
    </source>
</reference>
<feature type="transmembrane region" description="Helical" evidence="6">
    <location>
        <begin position="197"/>
        <end position="214"/>
    </location>
</feature>
<organism evidence="7 8">
    <name type="scientific">Leclercia barmai</name>
    <dbReference type="NCBI Taxonomy" id="2785629"/>
    <lineage>
        <taxon>Bacteria</taxon>
        <taxon>Pseudomonadati</taxon>
        <taxon>Pseudomonadota</taxon>
        <taxon>Gammaproteobacteria</taxon>
        <taxon>Enterobacterales</taxon>
        <taxon>Enterobacteriaceae</taxon>
        <taxon>Leclercia</taxon>
    </lineage>
</organism>
<keyword evidence="5 6" id="KW-0472">Membrane</keyword>
<feature type="transmembrane region" description="Helical" evidence="6">
    <location>
        <begin position="361"/>
        <end position="381"/>
    </location>
</feature>
<comment type="subcellular location">
    <subcellularLocation>
        <location evidence="1">Cell membrane</location>
        <topology evidence="1">Multi-pass membrane protein</topology>
    </subcellularLocation>
</comment>
<proteinExistence type="predicted"/>
<keyword evidence="4 6" id="KW-1133">Transmembrane helix</keyword>
<evidence type="ECO:0000256" key="3">
    <source>
        <dbReference type="ARBA" id="ARBA00022692"/>
    </source>
</evidence>
<feature type="transmembrane region" description="Helical" evidence="6">
    <location>
        <begin position="393"/>
        <end position="411"/>
    </location>
</feature>
<dbReference type="PANTHER" id="PTHR30250:SF26">
    <property type="entry name" value="PSMA PROTEIN"/>
    <property type="match status" value="1"/>
</dbReference>
<feature type="transmembrane region" description="Helical" evidence="6">
    <location>
        <begin position="41"/>
        <end position="61"/>
    </location>
</feature>
<keyword evidence="8" id="KW-1185">Reference proteome</keyword>
<evidence type="ECO:0000256" key="5">
    <source>
        <dbReference type="ARBA" id="ARBA00023136"/>
    </source>
</evidence>
<evidence type="ECO:0000256" key="2">
    <source>
        <dbReference type="ARBA" id="ARBA00022475"/>
    </source>
</evidence>
<feature type="transmembrane region" description="Helical" evidence="6">
    <location>
        <begin position="277"/>
        <end position="302"/>
    </location>
</feature>
<feature type="transmembrane region" description="Helical" evidence="6">
    <location>
        <begin position="135"/>
        <end position="158"/>
    </location>
</feature>